<keyword evidence="3" id="KW-0813">Transport</keyword>
<dbReference type="PROSITE" id="PS50075">
    <property type="entry name" value="CARRIER"/>
    <property type="match status" value="1"/>
</dbReference>
<feature type="domain" description="Carrier" evidence="14">
    <location>
        <begin position="55"/>
        <end position="132"/>
    </location>
</feature>
<dbReference type="PANTHER" id="PTHR20863:SF28">
    <property type="entry name" value="ACYL CARRIER PROTEIN, MITOCHONDRIAL"/>
    <property type="match status" value="1"/>
</dbReference>
<dbReference type="GO" id="GO:0005739">
    <property type="term" value="C:mitochondrion"/>
    <property type="evidence" value="ECO:0007669"/>
    <property type="project" value="UniProtKB-SubCell"/>
</dbReference>
<dbReference type="PANTHER" id="PTHR20863">
    <property type="entry name" value="ACYL CARRIER PROTEIN"/>
    <property type="match status" value="1"/>
</dbReference>
<evidence type="ECO:0000256" key="4">
    <source>
        <dbReference type="ARBA" id="ARBA00022450"/>
    </source>
</evidence>
<name>A0A813GIR2_POLGL</name>
<dbReference type="EMBL" id="CAJNNV010028944">
    <property type="protein sequence ID" value="CAE8626278.1"/>
    <property type="molecule type" value="Genomic_DNA"/>
</dbReference>
<keyword evidence="9" id="KW-0249">Electron transport</keyword>
<keyword evidence="10" id="KW-0443">Lipid metabolism</keyword>
<comment type="subcellular location">
    <subcellularLocation>
        <location evidence="1">Mitochondrion</location>
    </subcellularLocation>
</comment>
<dbReference type="GO" id="GO:0000035">
    <property type="term" value="F:acyl binding"/>
    <property type="evidence" value="ECO:0007669"/>
    <property type="project" value="TreeGrafter"/>
</dbReference>
<dbReference type="Proteomes" id="UP000654075">
    <property type="component" value="Unassembled WGS sequence"/>
</dbReference>
<comment type="function">
    <text evidence="13">Carrier of the growing fatty acid chain in fatty acid biosynthesis.</text>
</comment>
<keyword evidence="4 13" id="KW-0596">Phosphopantetheine</keyword>
<comment type="caution">
    <text evidence="15">The sequence shown here is derived from an EMBL/GenBank/DDBJ whole genome shotgun (WGS) entry which is preliminary data.</text>
</comment>
<gene>
    <name evidence="15" type="ORF">PGLA1383_LOCUS43223</name>
</gene>
<dbReference type="InterPro" id="IPR003231">
    <property type="entry name" value="ACP"/>
</dbReference>
<evidence type="ECO:0000313" key="15">
    <source>
        <dbReference type="EMBL" id="CAE8626278.1"/>
    </source>
</evidence>
<evidence type="ECO:0000259" key="14">
    <source>
        <dbReference type="PROSITE" id="PS50075"/>
    </source>
</evidence>
<keyword evidence="7" id="KW-0276">Fatty acid metabolism</keyword>
<evidence type="ECO:0000313" key="16">
    <source>
        <dbReference type="Proteomes" id="UP000654075"/>
    </source>
</evidence>
<organism evidence="15 16">
    <name type="scientific">Polarella glacialis</name>
    <name type="common">Dinoflagellate</name>
    <dbReference type="NCBI Taxonomy" id="89957"/>
    <lineage>
        <taxon>Eukaryota</taxon>
        <taxon>Sar</taxon>
        <taxon>Alveolata</taxon>
        <taxon>Dinophyceae</taxon>
        <taxon>Suessiales</taxon>
        <taxon>Suessiaceae</taxon>
        <taxon>Polarella</taxon>
    </lineage>
</organism>
<dbReference type="SUPFAM" id="SSF47336">
    <property type="entry name" value="ACP-like"/>
    <property type="match status" value="1"/>
</dbReference>
<evidence type="ECO:0000256" key="10">
    <source>
        <dbReference type="ARBA" id="ARBA00023098"/>
    </source>
</evidence>
<proteinExistence type="inferred from homology"/>
<dbReference type="InterPro" id="IPR036736">
    <property type="entry name" value="ACP-like_sf"/>
</dbReference>
<keyword evidence="16" id="KW-1185">Reference proteome</keyword>
<evidence type="ECO:0000256" key="9">
    <source>
        <dbReference type="ARBA" id="ARBA00022982"/>
    </source>
</evidence>
<keyword evidence="8" id="KW-0809">Transit peptide</keyword>
<sequence>MAFSVRAMSFAMRLQPRAVLALRPMQPTARSFSAAPSLEPRVIDAVKRYTALRKDELSKEAADLSGNKEKMLKALETPVTVSTKWDDLGFDDLDKVEVLLEVEDEFKHVIPDDDADKITSVGETLEYLGKNYKE</sequence>
<evidence type="ECO:0000256" key="5">
    <source>
        <dbReference type="ARBA" id="ARBA00022516"/>
    </source>
</evidence>
<dbReference type="Pfam" id="PF00550">
    <property type="entry name" value="PP-binding"/>
    <property type="match status" value="1"/>
</dbReference>
<evidence type="ECO:0000256" key="2">
    <source>
        <dbReference type="ARBA" id="ARBA00010930"/>
    </source>
</evidence>
<accession>A0A813GIR2</accession>
<evidence type="ECO:0000256" key="6">
    <source>
        <dbReference type="ARBA" id="ARBA00022553"/>
    </source>
</evidence>
<comment type="similarity">
    <text evidence="2">Belongs to the acyl carrier protein (ACP) family.</text>
</comment>
<dbReference type="OrthoDB" id="426705at2759"/>
<protein>
    <recommendedName>
        <fullName evidence="13">Acyl carrier protein</fullName>
    </recommendedName>
</protein>
<dbReference type="GO" id="GO:0000036">
    <property type="term" value="F:acyl carrier activity"/>
    <property type="evidence" value="ECO:0007669"/>
    <property type="project" value="TreeGrafter"/>
</dbReference>
<dbReference type="InterPro" id="IPR009081">
    <property type="entry name" value="PP-bd_ACP"/>
</dbReference>
<dbReference type="Gene3D" id="1.10.1200.10">
    <property type="entry name" value="ACP-like"/>
    <property type="match status" value="1"/>
</dbReference>
<evidence type="ECO:0000256" key="7">
    <source>
        <dbReference type="ARBA" id="ARBA00022832"/>
    </source>
</evidence>
<evidence type="ECO:0000256" key="13">
    <source>
        <dbReference type="RuleBase" id="RU000722"/>
    </source>
</evidence>
<keyword evidence="11" id="KW-0496">Mitochondrion</keyword>
<evidence type="ECO:0000256" key="11">
    <source>
        <dbReference type="ARBA" id="ARBA00023128"/>
    </source>
</evidence>
<keyword evidence="5 13" id="KW-0444">Lipid biosynthesis</keyword>
<keyword evidence="12 13" id="KW-0275">Fatty acid biosynthesis</keyword>
<evidence type="ECO:0000256" key="3">
    <source>
        <dbReference type="ARBA" id="ARBA00022448"/>
    </source>
</evidence>
<dbReference type="AlphaFoldDB" id="A0A813GIR2"/>
<evidence type="ECO:0000256" key="1">
    <source>
        <dbReference type="ARBA" id="ARBA00004173"/>
    </source>
</evidence>
<keyword evidence="6" id="KW-0597">Phosphoprotein</keyword>
<evidence type="ECO:0000256" key="12">
    <source>
        <dbReference type="ARBA" id="ARBA00023160"/>
    </source>
</evidence>
<reference evidence="15" key="1">
    <citation type="submission" date="2021-02" db="EMBL/GenBank/DDBJ databases">
        <authorList>
            <person name="Dougan E. K."/>
            <person name="Rhodes N."/>
            <person name="Thang M."/>
            <person name="Chan C."/>
        </authorList>
    </citation>
    <scope>NUCLEOTIDE SEQUENCE</scope>
</reference>
<evidence type="ECO:0000256" key="8">
    <source>
        <dbReference type="ARBA" id="ARBA00022946"/>
    </source>
</evidence>